<name>A0A2K9MGI8_9RHOB</name>
<dbReference type="Pfam" id="PF02622">
    <property type="entry name" value="DUF179"/>
    <property type="match status" value="1"/>
</dbReference>
<accession>A0A2K9MGI8</accession>
<dbReference type="InterPro" id="IPR003774">
    <property type="entry name" value="AlgH-like"/>
</dbReference>
<dbReference type="GO" id="GO:0005829">
    <property type="term" value="C:cytosol"/>
    <property type="evidence" value="ECO:0007669"/>
    <property type="project" value="TreeGrafter"/>
</dbReference>
<dbReference type="PANTHER" id="PTHR30327:SF1">
    <property type="entry name" value="UPF0301 PROTEIN YQGE"/>
    <property type="match status" value="1"/>
</dbReference>
<organism evidence="3 4">
    <name type="scientific">Paracoccus jeotgali</name>
    <dbReference type="NCBI Taxonomy" id="2065379"/>
    <lineage>
        <taxon>Bacteria</taxon>
        <taxon>Pseudomonadati</taxon>
        <taxon>Pseudomonadota</taxon>
        <taxon>Alphaproteobacteria</taxon>
        <taxon>Rhodobacterales</taxon>
        <taxon>Paracoccaceae</taxon>
        <taxon>Paracoccus</taxon>
    </lineage>
</organism>
<dbReference type="PANTHER" id="PTHR30327">
    <property type="entry name" value="UNCHARACTERIZED PROTEIN YQGE"/>
    <property type="match status" value="1"/>
</dbReference>
<dbReference type="Proteomes" id="UP000234882">
    <property type="component" value="Chromosome"/>
</dbReference>
<dbReference type="Gene3D" id="3.40.1740.10">
    <property type="entry name" value="VC0467-like"/>
    <property type="match status" value="1"/>
</dbReference>
<evidence type="ECO:0000313" key="3">
    <source>
        <dbReference type="EMBL" id="AUM74758.1"/>
    </source>
</evidence>
<dbReference type="KEGG" id="paru:CYR75_11125"/>
<reference evidence="4" key="1">
    <citation type="submission" date="2017-12" db="EMBL/GenBank/DDBJ databases">
        <title>Genomic analysis of Paracoccus sp. CBA4604.</title>
        <authorList>
            <person name="Roh S.W."/>
            <person name="Kim J.Y."/>
            <person name="Kim J.S."/>
        </authorList>
    </citation>
    <scope>NUCLEOTIDE SEQUENCE [LARGE SCALE GENOMIC DNA]</scope>
    <source>
        <strain evidence="4">CBA4604</strain>
    </source>
</reference>
<sequence length="187" mass="19659">MTQDSDLTGKILIAMPDMGDPRFRRAVVLVCAYSDEGAMGLVLNRPVTDTSFASLLELLDIETESEARDIPIRSGGPVEPGRGFVLHSADRPPDDGTMPVGAGLALTTTRNILEELAQGKGPGQAMLALGYAGWGPGQLDHEIRANGWLTAGMQADYAFGDPGTLWTRALQSLGVDPLLLSGAAGRA</sequence>
<gene>
    <name evidence="3" type="ORF">CYR75_11125</name>
</gene>
<dbReference type="AlphaFoldDB" id="A0A2K9MGI8"/>
<proteinExistence type="inferred from homology"/>
<comment type="similarity">
    <text evidence="1 2">Belongs to the UPF0301 (AlgH) family.</text>
</comment>
<evidence type="ECO:0000313" key="4">
    <source>
        <dbReference type="Proteomes" id="UP000234882"/>
    </source>
</evidence>
<keyword evidence="4" id="KW-1185">Reference proteome</keyword>
<protein>
    <recommendedName>
        <fullName evidence="2">UPF0301 protein CYR75_11125</fullName>
    </recommendedName>
</protein>
<dbReference type="EMBL" id="CP025583">
    <property type="protein sequence ID" value="AUM74758.1"/>
    <property type="molecule type" value="Genomic_DNA"/>
</dbReference>
<evidence type="ECO:0000256" key="1">
    <source>
        <dbReference type="ARBA" id="ARBA00009600"/>
    </source>
</evidence>
<evidence type="ECO:0000256" key="2">
    <source>
        <dbReference type="HAMAP-Rule" id="MF_00758"/>
    </source>
</evidence>
<dbReference type="RefSeq" id="WP_101500103.1">
    <property type="nucleotide sequence ID" value="NZ_CP025583.1"/>
</dbReference>
<dbReference type="HAMAP" id="MF_00758">
    <property type="entry name" value="UPF0301"/>
    <property type="match status" value="1"/>
</dbReference>
<dbReference type="OrthoDB" id="9807486at2"/>
<dbReference type="SUPFAM" id="SSF143456">
    <property type="entry name" value="VC0467-like"/>
    <property type="match status" value="1"/>
</dbReference>